<evidence type="ECO:0000313" key="3">
    <source>
        <dbReference type="EnsemblPlants" id="cds.evm.model.06.620"/>
    </source>
</evidence>
<feature type="domain" description="Reverse transcriptase" evidence="2">
    <location>
        <begin position="60"/>
        <end position="335"/>
    </location>
</feature>
<feature type="chain" id="PRO_5030699599" description="Reverse transcriptase domain-containing protein" evidence="1">
    <location>
        <begin position="25"/>
        <end position="629"/>
    </location>
</feature>
<dbReference type="EMBL" id="UZAU01000572">
    <property type="status" value="NOT_ANNOTATED_CDS"/>
    <property type="molecule type" value="Genomic_DNA"/>
</dbReference>
<dbReference type="PROSITE" id="PS50878">
    <property type="entry name" value="RT_POL"/>
    <property type="match status" value="1"/>
</dbReference>
<dbReference type="CDD" id="cd01650">
    <property type="entry name" value="RT_nLTR_like"/>
    <property type="match status" value="1"/>
</dbReference>
<dbReference type="GO" id="GO:0004523">
    <property type="term" value="F:RNA-DNA hybrid ribonuclease activity"/>
    <property type="evidence" value="ECO:0007669"/>
    <property type="project" value="InterPro"/>
</dbReference>
<evidence type="ECO:0000259" key="2">
    <source>
        <dbReference type="PROSITE" id="PS50878"/>
    </source>
</evidence>
<dbReference type="SUPFAM" id="SSF56672">
    <property type="entry name" value="DNA/RNA polymerases"/>
    <property type="match status" value="1"/>
</dbReference>
<keyword evidence="4" id="KW-1185">Reference proteome</keyword>
<organism evidence="3 4">
    <name type="scientific">Cannabis sativa</name>
    <name type="common">Hemp</name>
    <name type="synonym">Marijuana</name>
    <dbReference type="NCBI Taxonomy" id="3483"/>
    <lineage>
        <taxon>Eukaryota</taxon>
        <taxon>Viridiplantae</taxon>
        <taxon>Streptophyta</taxon>
        <taxon>Embryophyta</taxon>
        <taxon>Tracheophyta</taxon>
        <taxon>Spermatophyta</taxon>
        <taxon>Magnoliopsida</taxon>
        <taxon>eudicotyledons</taxon>
        <taxon>Gunneridae</taxon>
        <taxon>Pentapetalae</taxon>
        <taxon>rosids</taxon>
        <taxon>fabids</taxon>
        <taxon>Rosales</taxon>
        <taxon>Cannabaceae</taxon>
        <taxon>Cannabis</taxon>
    </lineage>
</organism>
<reference evidence="3" key="2">
    <citation type="submission" date="2021-03" db="UniProtKB">
        <authorList>
            <consortium name="EnsemblPlants"/>
        </authorList>
    </citation>
    <scope>IDENTIFICATION</scope>
</reference>
<accession>A0A803PZ52</accession>
<dbReference type="InterPro" id="IPR002156">
    <property type="entry name" value="RNaseH_domain"/>
</dbReference>
<sequence>MGGRLLPFLKFVMRFELILITCSSLKLSGDKAPGLDGLNPAFYQKNWSIIGPDLTTAILDILNGNADFSSINATLIVLIPKKTNASTLKDFRPISLRSTVYKIVAKAIANRLKFVLGDLISSNQGVFLSERIIFDNIYIAQEIVHAIKHRKHGKLGWVGLKLDMEKAFDRVEWSFLMAILHRFQFPSHFINLIYQCVSSTSIRFSINGQITDPILPSRGIRQGDPLSPYLFLLCSEGLTAALRIQENLGLFKGISIARTAPAVSHLLFADDTLIFTTASFASCSKIHWKAWNNLCTSKFFGGLGFRSLVHHNQAMIAKQAWRVLSNPNSTLAAILKAKYFKHTGFYEARLGHSPSFTWSSLLWGRDLLSQVTHALLDCSSAAKIWKASPLKHFYVTHRHVDIKEFLISGYSHLNKEDLTLLLTTVWAIWNLRNKKLFANLNMSSADVIDWINSYLSDYNAAQLNMRKLSPSQILHVHGQQKQVNPGYYQLNTDAALCSSQGKLGFGAVINDWHGRIVAGLSIPSAGDLFPLMAEALALRASLNWCYHIRILIAVIETDSKLLVDRIYGRKRDLSVLSDVVEDIRSSLSLFPNASLHHVNRKNNNNAHLLAKKALGLDKELSWNGSVPVV</sequence>
<dbReference type="InterPro" id="IPR043502">
    <property type="entry name" value="DNA/RNA_pol_sf"/>
</dbReference>
<keyword evidence="1" id="KW-0732">Signal</keyword>
<dbReference type="PANTHER" id="PTHR31635">
    <property type="entry name" value="REVERSE TRANSCRIPTASE DOMAIN-CONTAINING PROTEIN-RELATED"/>
    <property type="match status" value="1"/>
</dbReference>
<dbReference type="Gene3D" id="3.30.420.10">
    <property type="entry name" value="Ribonuclease H-like superfamily/Ribonuclease H"/>
    <property type="match status" value="1"/>
</dbReference>
<dbReference type="SUPFAM" id="SSF53098">
    <property type="entry name" value="Ribonuclease H-like"/>
    <property type="match status" value="1"/>
</dbReference>
<dbReference type="Gramene" id="evm.model.06.620">
    <property type="protein sequence ID" value="cds.evm.model.06.620"/>
    <property type="gene ID" value="evm.TU.06.620"/>
</dbReference>
<dbReference type="GO" id="GO:0003676">
    <property type="term" value="F:nucleic acid binding"/>
    <property type="evidence" value="ECO:0007669"/>
    <property type="project" value="InterPro"/>
</dbReference>
<dbReference type="InterPro" id="IPR036397">
    <property type="entry name" value="RNaseH_sf"/>
</dbReference>
<evidence type="ECO:0000313" key="4">
    <source>
        <dbReference type="Proteomes" id="UP000596661"/>
    </source>
</evidence>
<dbReference type="InterPro" id="IPR012337">
    <property type="entry name" value="RNaseH-like_sf"/>
</dbReference>
<dbReference type="Pfam" id="PF13456">
    <property type="entry name" value="RVT_3"/>
    <property type="match status" value="1"/>
</dbReference>
<dbReference type="EnsemblPlants" id="evm.model.06.620">
    <property type="protein sequence ID" value="cds.evm.model.06.620"/>
    <property type="gene ID" value="evm.TU.06.620"/>
</dbReference>
<dbReference type="CDD" id="cd06222">
    <property type="entry name" value="RNase_H_like"/>
    <property type="match status" value="1"/>
</dbReference>
<evidence type="ECO:0000256" key="1">
    <source>
        <dbReference type="SAM" id="SignalP"/>
    </source>
</evidence>
<protein>
    <recommendedName>
        <fullName evidence="2">Reverse transcriptase domain-containing protein</fullName>
    </recommendedName>
</protein>
<dbReference type="AlphaFoldDB" id="A0A803PZ52"/>
<proteinExistence type="predicted"/>
<name>A0A803PZ52_CANSA</name>
<dbReference type="InterPro" id="IPR044730">
    <property type="entry name" value="RNase_H-like_dom_plant"/>
</dbReference>
<dbReference type="InterPro" id="IPR000477">
    <property type="entry name" value="RT_dom"/>
</dbReference>
<dbReference type="Pfam" id="PF00078">
    <property type="entry name" value="RVT_1"/>
    <property type="match status" value="1"/>
</dbReference>
<reference evidence="3" key="1">
    <citation type="submission" date="2018-11" db="EMBL/GenBank/DDBJ databases">
        <authorList>
            <person name="Grassa J C."/>
        </authorList>
    </citation>
    <scope>NUCLEOTIDE SEQUENCE [LARGE SCALE GENOMIC DNA]</scope>
</reference>
<dbReference type="PANTHER" id="PTHR31635:SF196">
    <property type="entry name" value="REVERSE TRANSCRIPTASE DOMAIN-CONTAINING PROTEIN-RELATED"/>
    <property type="match status" value="1"/>
</dbReference>
<dbReference type="Proteomes" id="UP000596661">
    <property type="component" value="Chromosome 6"/>
</dbReference>
<feature type="signal peptide" evidence="1">
    <location>
        <begin position="1"/>
        <end position="24"/>
    </location>
</feature>